<dbReference type="NCBIfam" id="NF002711">
    <property type="entry name" value="PRK02539.1"/>
    <property type="match status" value="1"/>
</dbReference>
<dbReference type="Gene3D" id="1.10.287.540">
    <property type="entry name" value="Helix hairpin bin"/>
    <property type="match status" value="1"/>
</dbReference>
<protein>
    <recommendedName>
        <fullName evidence="2">UPF0291 protein GF867_02610</fullName>
    </recommendedName>
</protein>
<sequence>MLEKDKIERINQLARKKKAEGLNEAELAEQKALREEYIENLRFGMRNHIEGIKVVDEDGTDVTPDKVKNIQKDRKLHGRHLQHYFYQNKKD</sequence>
<dbReference type="GO" id="GO:0005737">
    <property type="term" value="C:cytoplasm"/>
    <property type="evidence" value="ECO:0007669"/>
    <property type="project" value="UniProtKB-SubCell"/>
</dbReference>
<proteinExistence type="inferred from homology"/>
<evidence type="ECO:0000256" key="1">
    <source>
        <dbReference type="ARBA" id="ARBA00022490"/>
    </source>
</evidence>
<dbReference type="HAMAP" id="MF_01103">
    <property type="entry name" value="UPF0291"/>
    <property type="match status" value="1"/>
</dbReference>
<comment type="similarity">
    <text evidence="2">Belongs to the UPF0291 family.</text>
</comment>
<dbReference type="Proteomes" id="UP000440066">
    <property type="component" value="Unassembled WGS sequence"/>
</dbReference>
<dbReference type="EMBL" id="WJQT01000002">
    <property type="protein sequence ID" value="MRJ46459.1"/>
    <property type="molecule type" value="Genomic_DNA"/>
</dbReference>
<comment type="caution">
    <text evidence="3">The sequence shown here is derived from an EMBL/GenBank/DDBJ whole genome shotgun (WGS) entry which is preliminary data.</text>
</comment>
<dbReference type="AlphaFoldDB" id="A0A844BWN1"/>
<reference evidence="3 4" key="1">
    <citation type="submission" date="2019-11" db="EMBL/GenBank/DDBJ databases">
        <title>Characterisation of Fundicoccus ignavus gen. nov. sp. nov., a novel genus of the family Aerococcaceae from bulk tank milk.</title>
        <authorList>
            <person name="Siebert A."/>
            <person name="Huptas C."/>
            <person name="Wenning M."/>
            <person name="Scherer S."/>
            <person name="Doll E.V."/>
        </authorList>
    </citation>
    <scope>NUCLEOTIDE SEQUENCE [LARGE SCALE GENOMIC DNA]</scope>
    <source>
        <strain evidence="3 4">DSM 109652</strain>
    </source>
</reference>
<evidence type="ECO:0000256" key="2">
    <source>
        <dbReference type="HAMAP-Rule" id="MF_01103"/>
    </source>
</evidence>
<comment type="subcellular location">
    <subcellularLocation>
        <location evidence="2">Cytoplasm</location>
    </subcellularLocation>
</comment>
<dbReference type="SUPFAM" id="SSF158221">
    <property type="entry name" value="YnzC-like"/>
    <property type="match status" value="1"/>
</dbReference>
<dbReference type="RefSeq" id="WP_153831562.1">
    <property type="nucleotide sequence ID" value="NZ_WJQT01000002.1"/>
</dbReference>
<dbReference type="PANTHER" id="PTHR37300">
    <property type="entry name" value="UPF0291 PROTEIN CBO2609/CLC_2481"/>
    <property type="match status" value="1"/>
</dbReference>
<evidence type="ECO:0000313" key="3">
    <source>
        <dbReference type="EMBL" id="MRJ46459.1"/>
    </source>
</evidence>
<evidence type="ECO:0000313" key="4">
    <source>
        <dbReference type="Proteomes" id="UP000440066"/>
    </source>
</evidence>
<dbReference type="Pfam" id="PF05979">
    <property type="entry name" value="DUF896"/>
    <property type="match status" value="1"/>
</dbReference>
<organism evidence="3 4">
    <name type="scientific">Fundicoccus ignavus</name>
    <dbReference type="NCBI Taxonomy" id="2664442"/>
    <lineage>
        <taxon>Bacteria</taxon>
        <taxon>Bacillati</taxon>
        <taxon>Bacillota</taxon>
        <taxon>Bacilli</taxon>
        <taxon>Lactobacillales</taxon>
        <taxon>Aerococcaceae</taxon>
        <taxon>Fundicoccus</taxon>
    </lineage>
</organism>
<keyword evidence="1 2" id="KW-0963">Cytoplasm</keyword>
<dbReference type="PANTHER" id="PTHR37300:SF1">
    <property type="entry name" value="UPF0291 PROTEIN YNZC"/>
    <property type="match status" value="1"/>
</dbReference>
<dbReference type="InterPro" id="IPR009242">
    <property type="entry name" value="DUF896"/>
</dbReference>
<name>A0A844BWN1_9LACT</name>
<accession>A0A844BWN1</accession>
<gene>
    <name evidence="3" type="ORF">GF867_02610</name>
</gene>